<evidence type="ECO:0000313" key="9">
    <source>
        <dbReference type="EMBL" id="KEF55112.1"/>
    </source>
</evidence>
<keyword evidence="10" id="KW-1185">Reference proteome</keyword>
<evidence type="ECO:0000256" key="1">
    <source>
        <dbReference type="ARBA" id="ARBA00004141"/>
    </source>
</evidence>
<dbReference type="PIRSF" id="PIRSF006060">
    <property type="entry name" value="AA_transporter"/>
    <property type="match status" value="1"/>
</dbReference>
<evidence type="ECO:0000259" key="8">
    <source>
        <dbReference type="Pfam" id="PF00324"/>
    </source>
</evidence>
<evidence type="ECO:0000256" key="5">
    <source>
        <dbReference type="ARBA" id="ARBA00022989"/>
    </source>
</evidence>
<dbReference type="GO" id="GO:0016020">
    <property type="term" value="C:membrane"/>
    <property type="evidence" value="ECO:0007669"/>
    <property type="project" value="UniProtKB-SubCell"/>
</dbReference>
<accession>A0A072P5W3</accession>
<keyword evidence="5 7" id="KW-1133">Transmembrane helix</keyword>
<feature type="transmembrane region" description="Helical" evidence="7">
    <location>
        <begin position="196"/>
        <end position="219"/>
    </location>
</feature>
<feature type="transmembrane region" description="Helical" evidence="7">
    <location>
        <begin position="239"/>
        <end position="261"/>
    </location>
</feature>
<comment type="subcellular location">
    <subcellularLocation>
        <location evidence="1">Membrane</location>
        <topology evidence="1">Multi-pass membrane protein</topology>
    </subcellularLocation>
</comment>
<keyword evidence="2" id="KW-0813">Transport</keyword>
<evidence type="ECO:0000256" key="2">
    <source>
        <dbReference type="ARBA" id="ARBA00022448"/>
    </source>
</evidence>
<reference evidence="9 10" key="1">
    <citation type="submission" date="2013-03" db="EMBL/GenBank/DDBJ databases">
        <title>The Genome Sequence of Exophiala aquamarina CBS 119918.</title>
        <authorList>
            <consortium name="The Broad Institute Genomics Platform"/>
            <person name="Cuomo C."/>
            <person name="de Hoog S."/>
            <person name="Gorbushina A."/>
            <person name="Walker B."/>
            <person name="Young S.K."/>
            <person name="Zeng Q."/>
            <person name="Gargeya S."/>
            <person name="Fitzgerald M."/>
            <person name="Haas B."/>
            <person name="Abouelleil A."/>
            <person name="Allen A.W."/>
            <person name="Alvarado L."/>
            <person name="Arachchi H.M."/>
            <person name="Berlin A.M."/>
            <person name="Chapman S.B."/>
            <person name="Gainer-Dewar J."/>
            <person name="Goldberg J."/>
            <person name="Griggs A."/>
            <person name="Gujja S."/>
            <person name="Hansen M."/>
            <person name="Howarth C."/>
            <person name="Imamovic A."/>
            <person name="Ireland A."/>
            <person name="Larimer J."/>
            <person name="McCowan C."/>
            <person name="Murphy C."/>
            <person name="Pearson M."/>
            <person name="Poon T.W."/>
            <person name="Priest M."/>
            <person name="Roberts A."/>
            <person name="Saif S."/>
            <person name="Shea T."/>
            <person name="Sisk P."/>
            <person name="Sykes S."/>
            <person name="Wortman J."/>
            <person name="Nusbaum C."/>
            <person name="Birren B."/>
        </authorList>
    </citation>
    <scope>NUCLEOTIDE SEQUENCE [LARGE SCALE GENOMIC DNA]</scope>
    <source>
        <strain evidence="9 10">CBS 119918</strain>
    </source>
</reference>
<dbReference type="InterPro" id="IPR050524">
    <property type="entry name" value="APC_YAT"/>
</dbReference>
<evidence type="ECO:0000256" key="3">
    <source>
        <dbReference type="ARBA" id="ARBA00022692"/>
    </source>
</evidence>
<keyword evidence="4" id="KW-0029">Amino-acid transport</keyword>
<dbReference type="OrthoDB" id="3900342at2759"/>
<name>A0A072P5W3_9EURO</name>
<evidence type="ECO:0000256" key="6">
    <source>
        <dbReference type="ARBA" id="ARBA00023136"/>
    </source>
</evidence>
<dbReference type="STRING" id="1182545.A0A072P5W3"/>
<feature type="domain" description="Amino acid permease/ SLC12A" evidence="8">
    <location>
        <begin position="57"/>
        <end position="513"/>
    </location>
</feature>
<evidence type="ECO:0000313" key="10">
    <source>
        <dbReference type="Proteomes" id="UP000027920"/>
    </source>
</evidence>
<keyword evidence="3 7" id="KW-0812">Transmembrane</keyword>
<feature type="transmembrane region" description="Helical" evidence="7">
    <location>
        <begin position="332"/>
        <end position="353"/>
    </location>
</feature>
<dbReference type="Proteomes" id="UP000027920">
    <property type="component" value="Unassembled WGS sequence"/>
</dbReference>
<gene>
    <name evidence="9" type="ORF">A1O9_08765</name>
</gene>
<proteinExistence type="predicted"/>
<dbReference type="InterPro" id="IPR004840">
    <property type="entry name" value="Amino_acid_permease_CS"/>
</dbReference>
<feature type="transmembrane region" description="Helical" evidence="7">
    <location>
        <begin position="84"/>
        <end position="101"/>
    </location>
</feature>
<dbReference type="PANTHER" id="PTHR43341">
    <property type="entry name" value="AMINO ACID PERMEASE"/>
    <property type="match status" value="1"/>
</dbReference>
<dbReference type="AlphaFoldDB" id="A0A072P5W3"/>
<dbReference type="PANTHER" id="PTHR43341:SF4">
    <property type="entry name" value="ARGININE PERMEASE CAN1-RELATED"/>
    <property type="match status" value="1"/>
</dbReference>
<sequence length="556" mass="61316">MPLNIDDQKDFGEVDKTSEFESGNGLQSITSIEQVSLAELDDSRNGKFHRSFTPRQIHIISLGSNIGSGVFLGTGKALANGGPGFMVIAYFLVCSCIWAVLQTLGEMTIAFPTSGNYIDYADRWVDPALAFGAGFAEWLGWVAVVALEAIFFDIFVQYWAQGALPMPASITIFLVIVLVIFLLPNKAFAWFEYVTSVIKIFLFLLIIVLSLAIVCGAGPGGYVHDGAYWRDLPAFKNGFTGFANCALLAVAGVGDQVFIGIMGGEAASPRFSMAHATKLVPFRVNFVYMTSVVFITLLVRSDDERLLGGSSVTASPFVISIADANIPGVPDLINAAMITGILAIAAESVYLSSRIVREMAHKRLIPEVIARVDSQGRPRWALVITCGVAVFLSYLSLSSGGYELFIWLVNISSSAYFINWIIISFTSWRFHQALRAQNDPLFQQVYAWKSISWPLMPIWMMVISILLVACCITAGVNPLGGGGFTAYTFFQYIIGLLIIVGFTLAYKLIMRTPWRDPKTADLTTGRRILTAQEIKYLDDYYAMPKWRRFGTYVQLW</sequence>
<dbReference type="PROSITE" id="PS00218">
    <property type="entry name" value="AMINO_ACID_PERMEASE_1"/>
    <property type="match status" value="1"/>
</dbReference>
<feature type="transmembrane region" description="Helical" evidence="7">
    <location>
        <begin position="380"/>
        <end position="398"/>
    </location>
</feature>
<dbReference type="Pfam" id="PF00324">
    <property type="entry name" value="AA_permease"/>
    <property type="match status" value="1"/>
</dbReference>
<dbReference type="VEuPathDB" id="FungiDB:A1O9_08765"/>
<organism evidence="9 10">
    <name type="scientific">Exophiala aquamarina CBS 119918</name>
    <dbReference type="NCBI Taxonomy" id="1182545"/>
    <lineage>
        <taxon>Eukaryota</taxon>
        <taxon>Fungi</taxon>
        <taxon>Dikarya</taxon>
        <taxon>Ascomycota</taxon>
        <taxon>Pezizomycotina</taxon>
        <taxon>Eurotiomycetes</taxon>
        <taxon>Chaetothyriomycetidae</taxon>
        <taxon>Chaetothyriales</taxon>
        <taxon>Herpotrichiellaceae</taxon>
        <taxon>Exophiala</taxon>
    </lineage>
</organism>
<dbReference type="InterPro" id="IPR004841">
    <property type="entry name" value="AA-permease/SLC12A_dom"/>
</dbReference>
<dbReference type="GO" id="GO:0015171">
    <property type="term" value="F:amino acid transmembrane transporter activity"/>
    <property type="evidence" value="ECO:0007669"/>
    <property type="project" value="TreeGrafter"/>
</dbReference>
<evidence type="ECO:0000256" key="7">
    <source>
        <dbReference type="SAM" id="Phobius"/>
    </source>
</evidence>
<feature type="transmembrane region" description="Helical" evidence="7">
    <location>
        <begin position="404"/>
        <end position="425"/>
    </location>
</feature>
<feature type="transmembrane region" description="Helical" evidence="7">
    <location>
        <begin position="138"/>
        <end position="160"/>
    </location>
</feature>
<feature type="transmembrane region" description="Helical" evidence="7">
    <location>
        <begin position="166"/>
        <end position="184"/>
    </location>
</feature>
<feature type="transmembrane region" description="Helical" evidence="7">
    <location>
        <begin position="489"/>
        <end position="509"/>
    </location>
</feature>
<keyword evidence="6 7" id="KW-0472">Membrane</keyword>
<feature type="transmembrane region" description="Helical" evidence="7">
    <location>
        <begin position="458"/>
        <end position="477"/>
    </location>
</feature>
<dbReference type="Gene3D" id="1.20.1740.10">
    <property type="entry name" value="Amino acid/polyamine transporter I"/>
    <property type="match status" value="1"/>
</dbReference>
<comment type="caution">
    <text evidence="9">The sequence shown here is derived from an EMBL/GenBank/DDBJ whole genome shotgun (WGS) entry which is preliminary data.</text>
</comment>
<dbReference type="GeneID" id="25283676"/>
<dbReference type="EMBL" id="AMGV01000008">
    <property type="protein sequence ID" value="KEF55112.1"/>
    <property type="molecule type" value="Genomic_DNA"/>
</dbReference>
<feature type="transmembrane region" description="Helical" evidence="7">
    <location>
        <begin position="282"/>
        <end position="299"/>
    </location>
</feature>
<protein>
    <recommendedName>
        <fullName evidence="8">Amino acid permease/ SLC12A domain-containing protein</fullName>
    </recommendedName>
</protein>
<dbReference type="HOGENOM" id="CLU_007946_12_0_1"/>
<evidence type="ECO:0000256" key="4">
    <source>
        <dbReference type="ARBA" id="ARBA00022970"/>
    </source>
</evidence>
<dbReference type="RefSeq" id="XP_013257702.1">
    <property type="nucleotide sequence ID" value="XM_013402248.1"/>
</dbReference>